<dbReference type="InterPro" id="IPR001352">
    <property type="entry name" value="RNase_HII/HIII"/>
</dbReference>
<dbReference type="Pfam" id="PF01351">
    <property type="entry name" value="RNase_HII"/>
    <property type="match status" value="1"/>
</dbReference>
<dbReference type="Proteomes" id="UP000030905">
    <property type="component" value="Chromosome"/>
</dbReference>
<evidence type="ECO:0000256" key="11">
    <source>
        <dbReference type="ARBA" id="ARBA00022759"/>
    </source>
</evidence>
<keyword evidence="12 14" id="KW-0378">Hydrolase</keyword>
<keyword evidence="8 14" id="KW-0963">Cytoplasm</keyword>
<dbReference type="GO" id="GO:0006298">
    <property type="term" value="P:mismatch repair"/>
    <property type="evidence" value="ECO:0007669"/>
    <property type="project" value="TreeGrafter"/>
</dbReference>
<comment type="subcellular location">
    <subcellularLocation>
        <location evidence="4 14">Cytoplasm</location>
    </subcellularLocation>
</comment>
<dbReference type="PATRIC" id="fig|1262449.3.peg.932"/>
<dbReference type="NCBIfam" id="NF000594">
    <property type="entry name" value="PRK00015.1-1"/>
    <property type="match status" value="1"/>
</dbReference>
<evidence type="ECO:0000256" key="6">
    <source>
        <dbReference type="ARBA" id="ARBA00012180"/>
    </source>
</evidence>
<evidence type="ECO:0000256" key="9">
    <source>
        <dbReference type="ARBA" id="ARBA00022722"/>
    </source>
</evidence>
<dbReference type="SUPFAM" id="SSF53098">
    <property type="entry name" value="Ribonuclease H-like"/>
    <property type="match status" value="1"/>
</dbReference>
<evidence type="ECO:0000256" key="4">
    <source>
        <dbReference type="ARBA" id="ARBA00004496"/>
    </source>
</evidence>
<dbReference type="InterPro" id="IPR012337">
    <property type="entry name" value="RNaseH-like_sf"/>
</dbReference>
<gene>
    <name evidence="14 18" type="primary">rnhB</name>
    <name evidence="18" type="ORF">CLPA_c20630</name>
    <name evidence="19" type="ORF">CP6013_01116</name>
</gene>
<name>A0A0H3J8A6_CLOPA</name>
<dbReference type="InterPro" id="IPR036397">
    <property type="entry name" value="RNaseH_sf"/>
</dbReference>
<comment type="function">
    <text evidence="3 14 16">Endonuclease that specifically degrades the RNA of RNA-DNA hybrids.</text>
</comment>
<evidence type="ECO:0000256" key="13">
    <source>
        <dbReference type="ARBA" id="ARBA00023211"/>
    </source>
</evidence>
<feature type="domain" description="RNase H type-2" evidence="17">
    <location>
        <begin position="73"/>
        <end position="259"/>
    </location>
</feature>
<dbReference type="KEGG" id="cpat:CLPA_c20630"/>
<dbReference type="KEGG" id="cpae:CPAST_c20630"/>
<feature type="binding site" evidence="14 15">
    <location>
        <position position="175"/>
    </location>
    <ligand>
        <name>a divalent metal cation</name>
        <dbReference type="ChEBI" id="CHEBI:60240"/>
    </ligand>
</feature>
<dbReference type="GO" id="GO:0005737">
    <property type="term" value="C:cytoplasm"/>
    <property type="evidence" value="ECO:0007669"/>
    <property type="project" value="UniProtKB-SubCell"/>
</dbReference>
<dbReference type="CDD" id="cd07182">
    <property type="entry name" value="RNase_HII_bacteria_HII_like"/>
    <property type="match status" value="1"/>
</dbReference>
<dbReference type="GO" id="GO:0004523">
    <property type="term" value="F:RNA-DNA hybrid ribonuclease activity"/>
    <property type="evidence" value="ECO:0007669"/>
    <property type="project" value="UniProtKB-UniRule"/>
</dbReference>
<evidence type="ECO:0000313" key="20">
    <source>
        <dbReference type="Proteomes" id="UP000028042"/>
    </source>
</evidence>
<dbReference type="AlphaFoldDB" id="A0A0H3J8A6"/>
<evidence type="ECO:0000256" key="7">
    <source>
        <dbReference type="ARBA" id="ARBA00019179"/>
    </source>
</evidence>
<dbReference type="Gene3D" id="3.30.420.10">
    <property type="entry name" value="Ribonuclease H-like superfamily/Ribonuclease H"/>
    <property type="match status" value="1"/>
</dbReference>
<comment type="cofactor">
    <cofactor evidence="2">
        <name>Mg(2+)</name>
        <dbReference type="ChEBI" id="CHEBI:18420"/>
    </cofactor>
</comment>
<dbReference type="InterPro" id="IPR022898">
    <property type="entry name" value="RNase_HII"/>
</dbReference>
<evidence type="ECO:0000256" key="14">
    <source>
        <dbReference type="HAMAP-Rule" id="MF_00052"/>
    </source>
</evidence>
<dbReference type="InterPro" id="IPR024567">
    <property type="entry name" value="RNase_HII/HIII_dom"/>
</dbReference>
<dbReference type="GO" id="GO:0003723">
    <property type="term" value="F:RNA binding"/>
    <property type="evidence" value="ECO:0007669"/>
    <property type="project" value="UniProtKB-UniRule"/>
</dbReference>
<feature type="binding site" evidence="14 15">
    <location>
        <position position="79"/>
    </location>
    <ligand>
        <name>a divalent metal cation</name>
        <dbReference type="ChEBI" id="CHEBI:60240"/>
    </ligand>
</feature>
<dbReference type="HAMAP" id="MF_00052_B">
    <property type="entry name" value="RNase_HII_B"/>
    <property type="match status" value="1"/>
</dbReference>
<reference evidence="19" key="2">
    <citation type="submission" date="2015-10" db="EMBL/GenBank/DDBJ databases">
        <title>Improved Draft Genome Sequence of Clostridium pasteurianum Strain ATCC 6013 (DSM 525) Using a Hybrid Next-Generation Sequencing Approach.</title>
        <authorList>
            <person name="Pyne M.E."/>
            <person name="Utturkar S.M."/>
            <person name="Brown S.D."/>
            <person name="Moo-Young M."/>
            <person name="Chung D.A."/>
            <person name="Chou P.C."/>
        </authorList>
    </citation>
    <scope>NUCLEOTIDE SEQUENCE</scope>
    <source>
        <strain evidence="19">ATCC 6013</strain>
    </source>
</reference>
<evidence type="ECO:0000313" key="19">
    <source>
        <dbReference type="EMBL" id="KRU11869.1"/>
    </source>
</evidence>
<accession>A0A0H3J8A6</accession>
<feature type="binding site" evidence="14 15">
    <location>
        <position position="80"/>
    </location>
    <ligand>
        <name>a divalent metal cation</name>
        <dbReference type="ChEBI" id="CHEBI:60240"/>
    </ligand>
</feature>
<evidence type="ECO:0000256" key="5">
    <source>
        <dbReference type="ARBA" id="ARBA00007383"/>
    </source>
</evidence>
<evidence type="ECO:0000256" key="3">
    <source>
        <dbReference type="ARBA" id="ARBA00004065"/>
    </source>
</evidence>
<dbReference type="GO" id="GO:0032299">
    <property type="term" value="C:ribonuclease H2 complex"/>
    <property type="evidence" value="ECO:0007669"/>
    <property type="project" value="TreeGrafter"/>
</dbReference>
<evidence type="ECO:0000313" key="18">
    <source>
        <dbReference type="EMBL" id="AJA52121.1"/>
    </source>
</evidence>
<evidence type="ECO:0000259" key="17">
    <source>
        <dbReference type="PROSITE" id="PS51975"/>
    </source>
</evidence>
<keyword evidence="13 14" id="KW-0464">Manganese</keyword>
<sequence length="259" mass="29643">MNFYNMSYIKIKEYADELNIDEYEKLAEQLKDDSRKNVQRLIKRLLNMKYRKDQEIARVKNMYDFDMKFLKYGHLSGVDEVGRGPLAGPIVAAAVILDLNKFNEDMILDINDSKKLSVKKREELSKIIKEKSICFNISLIDNMEIDLKGIGVCNQQVLKSAAEGLKITPDYVISDGYPIKELDIPSSYAVKGDSKSASIACASIIAKVYRDNLMKEYAEKYPEYNFENNVGYGSKVHIEAIKKFGITPIHRKSFLKNII</sequence>
<dbReference type="PANTHER" id="PTHR10954">
    <property type="entry name" value="RIBONUCLEASE H2 SUBUNIT A"/>
    <property type="match status" value="1"/>
</dbReference>
<dbReference type="GO" id="GO:0030145">
    <property type="term" value="F:manganese ion binding"/>
    <property type="evidence" value="ECO:0007669"/>
    <property type="project" value="UniProtKB-UniRule"/>
</dbReference>
<dbReference type="GO" id="GO:0043137">
    <property type="term" value="P:DNA replication, removal of RNA primer"/>
    <property type="evidence" value="ECO:0007669"/>
    <property type="project" value="TreeGrafter"/>
</dbReference>
<dbReference type="EMBL" id="JPGY02000001">
    <property type="protein sequence ID" value="KRU11869.1"/>
    <property type="molecule type" value="Genomic_DNA"/>
</dbReference>
<dbReference type="Proteomes" id="UP000028042">
    <property type="component" value="Unassembled WGS sequence"/>
</dbReference>
<reference evidence="18 21" key="1">
    <citation type="journal article" date="2015" name="Genome Announc.">
        <title>Complete Genome Sequence of the Nitrogen-Fixing and Solvent-Producing Clostridium pasteurianum DSM 525.</title>
        <authorList>
            <person name="Poehlein A."/>
            <person name="Grosse-Honebrink A."/>
            <person name="Zhang Y."/>
            <person name="Minton N.P."/>
            <person name="Daniel R."/>
        </authorList>
    </citation>
    <scope>NUCLEOTIDE SEQUENCE [LARGE SCALE GENOMIC DNA]</scope>
    <source>
        <strain evidence="18">DSM 525</strain>
        <strain evidence="21">DSM 525 / ATCC 6013</strain>
    </source>
</reference>
<evidence type="ECO:0000256" key="10">
    <source>
        <dbReference type="ARBA" id="ARBA00022723"/>
    </source>
</evidence>
<dbReference type="PROSITE" id="PS51975">
    <property type="entry name" value="RNASE_H_2"/>
    <property type="match status" value="1"/>
</dbReference>
<evidence type="ECO:0000256" key="8">
    <source>
        <dbReference type="ARBA" id="ARBA00022490"/>
    </source>
</evidence>
<keyword evidence="9 14" id="KW-0540">Nuclease</keyword>
<evidence type="ECO:0000256" key="12">
    <source>
        <dbReference type="ARBA" id="ARBA00022801"/>
    </source>
</evidence>
<proteinExistence type="inferred from homology"/>
<dbReference type="eggNOG" id="COG0164">
    <property type="taxonomic scope" value="Bacteria"/>
</dbReference>
<protein>
    <recommendedName>
        <fullName evidence="7 14">Ribonuclease HII</fullName>
        <shortName evidence="14">RNase HII</shortName>
        <ecNumber evidence="6 14">3.1.26.4</ecNumber>
    </recommendedName>
</protein>
<evidence type="ECO:0000313" key="21">
    <source>
        <dbReference type="Proteomes" id="UP000030905"/>
    </source>
</evidence>
<reference evidence="19 20" key="3">
    <citation type="journal article" name="Genome Announc.">
        <title>Improved Draft Genome Sequence of Clostridium pasteurianum Strain ATCC 6013 (DSM 525) Using a Hybrid Next-Generation Sequencing Approach.</title>
        <authorList>
            <person name="Pyne M.E."/>
            <person name="Utturkar S."/>
            <person name="Brown S.D."/>
            <person name="Moo-Young M."/>
            <person name="Chung D.A."/>
            <person name="Chou C.P."/>
        </authorList>
    </citation>
    <scope>NUCLEOTIDE SEQUENCE [LARGE SCALE GENOMIC DNA]</scope>
    <source>
        <strain evidence="19 20">ATCC 6013</strain>
    </source>
</reference>
<evidence type="ECO:0000256" key="1">
    <source>
        <dbReference type="ARBA" id="ARBA00000077"/>
    </source>
</evidence>
<comment type="cofactor">
    <cofactor evidence="14 15">
        <name>Mn(2+)</name>
        <dbReference type="ChEBI" id="CHEBI:29035"/>
    </cofactor>
    <cofactor evidence="14 15">
        <name>Mg(2+)</name>
        <dbReference type="ChEBI" id="CHEBI:18420"/>
    </cofactor>
    <text evidence="14 15">Manganese or magnesium. Binds 1 divalent metal ion per monomer in the absence of substrate. May bind a second metal ion after substrate binding.</text>
</comment>
<evidence type="ECO:0000256" key="16">
    <source>
        <dbReference type="RuleBase" id="RU003515"/>
    </source>
</evidence>
<evidence type="ECO:0000256" key="2">
    <source>
        <dbReference type="ARBA" id="ARBA00001946"/>
    </source>
</evidence>
<comment type="similarity">
    <text evidence="5 14 16">Belongs to the RNase HII family.</text>
</comment>
<evidence type="ECO:0000256" key="15">
    <source>
        <dbReference type="PROSITE-ProRule" id="PRU01319"/>
    </source>
</evidence>
<keyword evidence="10 14" id="KW-0479">Metal-binding</keyword>
<organism evidence="18 21">
    <name type="scientific">Clostridium pasteurianum DSM 525 = ATCC 6013</name>
    <dbReference type="NCBI Taxonomy" id="1262449"/>
    <lineage>
        <taxon>Bacteria</taxon>
        <taxon>Bacillati</taxon>
        <taxon>Bacillota</taxon>
        <taxon>Clostridia</taxon>
        <taxon>Eubacteriales</taxon>
        <taxon>Clostridiaceae</taxon>
        <taxon>Clostridium</taxon>
    </lineage>
</organism>
<dbReference type="EMBL" id="CP009268">
    <property type="protein sequence ID" value="AJA52121.1"/>
    <property type="molecule type" value="Genomic_DNA"/>
</dbReference>
<keyword evidence="21" id="KW-1185">Reference proteome</keyword>
<dbReference type="EC" id="3.1.26.4" evidence="6 14"/>
<comment type="catalytic activity">
    <reaction evidence="1 14 15 16">
        <text>Endonucleolytic cleavage to 5'-phosphomonoester.</text>
        <dbReference type="EC" id="3.1.26.4"/>
    </reaction>
</comment>
<dbReference type="NCBIfam" id="NF000595">
    <property type="entry name" value="PRK00015.1-3"/>
    <property type="match status" value="1"/>
</dbReference>
<dbReference type="PANTHER" id="PTHR10954:SF18">
    <property type="entry name" value="RIBONUCLEASE HII"/>
    <property type="match status" value="1"/>
</dbReference>
<keyword evidence="11 14" id="KW-0255">Endonuclease</keyword>